<dbReference type="OrthoDB" id="3363652at2759"/>
<dbReference type="AlphaFoldDB" id="A0A0C3NTW4"/>
<evidence type="ECO:0000313" key="2">
    <source>
        <dbReference type="Proteomes" id="UP000054217"/>
    </source>
</evidence>
<proteinExistence type="predicted"/>
<name>A0A0C3NTW4_PISTI</name>
<reference evidence="2" key="2">
    <citation type="submission" date="2015-01" db="EMBL/GenBank/DDBJ databases">
        <title>Evolutionary Origins and Diversification of the Mycorrhizal Mutualists.</title>
        <authorList>
            <consortium name="DOE Joint Genome Institute"/>
            <consortium name="Mycorrhizal Genomics Consortium"/>
            <person name="Kohler A."/>
            <person name="Kuo A."/>
            <person name="Nagy L.G."/>
            <person name="Floudas D."/>
            <person name="Copeland A."/>
            <person name="Barry K.W."/>
            <person name="Cichocki N."/>
            <person name="Veneault-Fourrey C."/>
            <person name="LaButti K."/>
            <person name="Lindquist E.A."/>
            <person name="Lipzen A."/>
            <person name="Lundell T."/>
            <person name="Morin E."/>
            <person name="Murat C."/>
            <person name="Riley R."/>
            <person name="Ohm R."/>
            <person name="Sun H."/>
            <person name="Tunlid A."/>
            <person name="Henrissat B."/>
            <person name="Grigoriev I.V."/>
            <person name="Hibbett D.S."/>
            <person name="Martin F."/>
        </authorList>
    </citation>
    <scope>NUCLEOTIDE SEQUENCE [LARGE SCALE GENOMIC DNA]</scope>
    <source>
        <strain evidence="2">Marx 270</strain>
    </source>
</reference>
<reference evidence="1 2" key="1">
    <citation type="submission" date="2014-04" db="EMBL/GenBank/DDBJ databases">
        <authorList>
            <consortium name="DOE Joint Genome Institute"/>
            <person name="Kuo A."/>
            <person name="Kohler A."/>
            <person name="Costa M.D."/>
            <person name="Nagy L.G."/>
            <person name="Floudas D."/>
            <person name="Copeland A."/>
            <person name="Barry K.W."/>
            <person name="Cichocki N."/>
            <person name="Veneault-Fourrey C."/>
            <person name="LaButti K."/>
            <person name="Lindquist E.A."/>
            <person name="Lipzen A."/>
            <person name="Lundell T."/>
            <person name="Morin E."/>
            <person name="Murat C."/>
            <person name="Sun H."/>
            <person name="Tunlid A."/>
            <person name="Henrissat B."/>
            <person name="Grigoriev I.V."/>
            <person name="Hibbett D.S."/>
            <person name="Martin F."/>
            <person name="Nordberg H.P."/>
            <person name="Cantor M.N."/>
            <person name="Hua S.X."/>
        </authorList>
    </citation>
    <scope>NUCLEOTIDE SEQUENCE [LARGE SCALE GENOMIC DNA]</scope>
    <source>
        <strain evidence="1 2">Marx 270</strain>
    </source>
</reference>
<dbReference type="InParanoid" id="A0A0C3NTW4"/>
<keyword evidence="2" id="KW-1185">Reference proteome</keyword>
<evidence type="ECO:0000313" key="1">
    <source>
        <dbReference type="EMBL" id="KIN98693.1"/>
    </source>
</evidence>
<dbReference type="Proteomes" id="UP000054217">
    <property type="component" value="Unassembled WGS sequence"/>
</dbReference>
<gene>
    <name evidence="1" type="ORF">M404DRAFT_157152</name>
</gene>
<dbReference type="EMBL" id="KN832013">
    <property type="protein sequence ID" value="KIN98693.1"/>
    <property type="molecule type" value="Genomic_DNA"/>
</dbReference>
<dbReference type="STRING" id="870435.A0A0C3NTW4"/>
<organism evidence="1 2">
    <name type="scientific">Pisolithus tinctorius Marx 270</name>
    <dbReference type="NCBI Taxonomy" id="870435"/>
    <lineage>
        <taxon>Eukaryota</taxon>
        <taxon>Fungi</taxon>
        <taxon>Dikarya</taxon>
        <taxon>Basidiomycota</taxon>
        <taxon>Agaricomycotina</taxon>
        <taxon>Agaricomycetes</taxon>
        <taxon>Agaricomycetidae</taxon>
        <taxon>Boletales</taxon>
        <taxon>Sclerodermatineae</taxon>
        <taxon>Pisolithaceae</taxon>
        <taxon>Pisolithus</taxon>
    </lineage>
</organism>
<sequence length="85" mass="9571">MSTAGKPESIEEIQPMDTGKIFTRLMDLFALPRIKYILQNIKTGSNLSEEEKRKVTELITEFTDIFTCSLGEVLPIPGVQIDLNI</sequence>
<accession>A0A0C3NTW4</accession>
<dbReference type="HOGENOM" id="CLU_2513573_0_0_1"/>
<protein>
    <submittedName>
        <fullName evidence="1">Uncharacterized protein</fullName>
    </submittedName>
</protein>